<dbReference type="Proteomes" id="UP000187495">
    <property type="component" value="Unassembled WGS sequence"/>
</dbReference>
<dbReference type="EMBL" id="FTNU01000021">
    <property type="protein sequence ID" value="SIS06175.1"/>
    <property type="molecule type" value="Genomic_DNA"/>
</dbReference>
<proteinExistence type="predicted"/>
<sequence length="84" mass="9800">MLKVTEENYEFIYPINYILERNETYQIQTEEPTALLIGQNGDLGFFIKKDFGDKIFSLDLGALGSLDMDYEAKDINEFMNRFNS</sequence>
<organism evidence="1 2">
    <name type="scientific">Moraxella cuniculi DSM 21768</name>
    <dbReference type="NCBI Taxonomy" id="1122245"/>
    <lineage>
        <taxon>Bacteria</taxon>
        <taxon>Pseudomonadati</taxon>
        <taxon>Pseudomonadota</taxon>
        <taxon>Gammaproteobacteria</taxon>
        <taxon>Moraxellales</taxon>
        <taxon>Moraxellaceae</taxon>
        <taxon>Moraxella</taxon>
    </lineage>
</organism>
<protein>
    <recommendedName>
        <fullName evidence="3">SMI1/KNR4 family protein</fullName>
    </recommendedName>
</protein>
<evidence type="ECO:0000313" key="2">
    <source>
        <dbReference type="Proteomes" id="UP000187495"/>
    </source>
</evidence>
<evidence type="ECO:0008006" key="3">
    <source>
        <dbReference type="Google" id="ProtNLM"/>
    </source>
</evidence>
<accession>A0A1N7G0V4</accession>
<evidence type="ECO:0000313" key="1">
    <source>
        <dbReference type="EMBL" id="SIS06175.1"/>
    </source>
</evidence>
<dbReference type="InterPro" id="IPR037883">
    <property type="entry name" value="Knr4/Smi1-like_sf"/>
</dbReference>
<dbReference type="AlphaFoldDB" id="A0A1N7G0V4"/>
<gene>
    <name evidence="1" type="ORF">SAMN02745664_12115</name>
</gene>
<reference evidence="2" key="1">
    <citation type="submission" date="2017-01" db="EMBL/GenBank/DDBJ databases">
        <authorList>
            <person name="Varghese N."/>
            <person name="Submissions S."/>
        </authorList>
    </citation>
    <scope>NUCLEOTIDE SEQUENCE [LARGE SCALE GENOMIC DNA]</scope>
    <source>
        <strain evidence="2">DSM 21768</strain>
    </source>
</reference>
<dbReference type="Gene3D" id="3.40.1580.10">
    <property type="entry name" value="SMI1/KNR4-like"/>
    <property type="match status" value="1"/>
</dbReference>
<name>A0A1N7G0V4_9GAMM</name>
<keyword evidence="2" id="KW-1185">Reference proteome</keyword>